<evidence type="ECO:0000313" key="2">
    <source>
        <dbReference type="EMBL" id="AMW98799.1"/>
    </source>
</evidence>
<dbReference type="STRING" id="241244.ATY39_04655"/>
<dbReference type="KEGG" id="rst:ATY39_04655"/>
<dbReference type="AlphaFoldDB" id="A0A143HBK5"/>
<name>A0A143HBK5_9BACL</name>
<dbReference type="EMBL" id="CP014806">
    <property type="protein sequence ID" value="AMW98799.1"/>
    <property type="molecule type" value="Genomic_DNA"/>
</dbReference>
<feature type="transmembrane region" description="Helical" evidence="1">
    <location>
        <begin position="32"/>
        <end position="52"/>
    </location>
</feature>
<feature type="transmembrane region" description="Helical" evidence="1">
    <location>
        <begin position="164"/>
        <end position="185"/>
    </location>
</feature>
<gene>
    <name evidence="2" type="ORF">ATY39_04655</name>
</gene>
<keyword evidence="3" id="KW-1185">Reference proteome</keyword>
<keyword evidence="1" id="KW-1133">Transmembrane helix</keyword>
<evidence type="ECO:0000313" key="3">
    <source>
        <dbReference type="Proteomes" id="UP000076021"/>
    </source>
</evidence>
<feature type="transmembrane region" description="Helical" evidence="1">
    <location>
        <begin position="64"/>
        <end position="83"/>
    </location>
</feature>
<protein>
    <recommendedName>
        <fullName evidence="4">ZIP family metal transporter</fullName>
    </recommendedName>
</protein>
<dbReference type="RefSeq" id="WP_066786525.1">
    <property type="nucleotide sequence ID" value="NZ_CP014806.1"/>
</dbReference>
<proteinExistence type="predicted"/>
<reference evidence="2 3" key="1">
    <citation type="journal article" date="2016" name="Genome Announc.">
        <title>Whole-Genome Sequence of Rummeliibacillus stabekisii Strain PP9 Isolated from Antarctic Soil.</title>
        <authorList>
            <person name="da Mota F.F."/>
            <person name="Vollu R.E."/>
            <person name="Jurelevicius D."/>
            <person name="Seldin L."/>
        </authorList>
    </citation>
    <scope>NUCLEOTIDE SEQUENCE [LARGE SCALE GENOMIC DNA]</scope>
    <source>
        <strain evidence="2 3">PP9</strain>
    </source>
</reference>
<evidence type="ECO:0008006" key="4">
    <source>
        <dbReference type="Google" id="ProtNLM"/>
    </source>
</evidence>
<sequence length="242" mass="25230">MWHAAFWGAVSGSAVLLGALGALFLPIKNRWIGFIMAFGTGVLMGAATFELLEDSAHDGGVKATGIGFLIGAIVFTIFDYLVSNKGKIQRKRSQGDLAASSGLAIFAGTIMDAIPESIMIGASLIGQQSVSFLLVVSIFISNIPEGLSSTTGMKKSNYSTAKIIWLWIAVLAISTFASWAGFFFLDDVSAATQSAIAAFAGGGIVAMIASTMMPEAYEESGPITGLVAACGLFIAFLLDQFS</sequence>
<keyword evidence="1" id="KW-0812">Transmembrane</keyword>
<keyword evidence="1" id="KW-0472">Membrane</keyword>
<dbReference type="OrthoDB" id="1145132at2"/>
<dbReference type="Proteomes" id="UP000076021">
    <property type="component" value="Chromosome"/>
</dbReference>
<feature type="transmembrane region" description="Helical" evidence="1">
    <location>
        <begin position="221"/>
        <end position="238"/>
    </location>
</feature>
<accession>A0A143HBK5</accession>
<organism evidence="2 3">
    <name type="scientific">Rummeliibacillus stabekisii</name>
    <dbReference type="NCBI Taxonomy" id="241244"/>
    <lineage>
        <taxon>Bacteria</taxon>
        <taxon>Bacillati</taxon>
        <taxon>Bacillota</taxon>
        <taxon>Bacilli</taxon>
        <taxon>Bacillales</taxon>
        <taxon>Caryophanaceae</taxon>
        <taxon>Rummeliibacillus</taxon>
    </lineage>
</organism>
<evidence type="ECO:0000256" key="1">
    <source>
        <dbReference type="SAM" id="Phobius"/>
    </source>
</evidence>
<feature type="transmembrane region" description="Helical" evidence="1">
    <location>
        <begin position="6"/>
        <end position="25"/>
    </location>
</feature>
<feature type="transmembrane region" description="Helical" evidence="1">
    <location>
        <begin position="191"/>
        <end position="209"/>
    </location>
</feature>
<reference evidence="3" key="2">
    <citation type="submission" date="2016-03" db="EMBL/GenBank/DDBJ databases">
        <authorList>
            <person name="Ploux O."/>
        </authorList>
    </citation>
    <scope>NUCLEOTIDE SEQUENCE [LARGE SCALE GENOMIC DNA]</scope>
    <source>
        <strain evidence="3">PP9</strain>
    </source>
</reference>